<evidence type="ECO:0000313" key="2">
    <source>
        <dbReference type="EMBL" id="CAI9538570.1"/>
    </source>
</evidence>
<reference evidence="2" key="1">
    <citation type="submission" date="2023-05" db="EMBL/GenBank/DDBJ databases">
        <authorList>
            <person name="Stuckert A."/>
        </authorList>
    </citation>
    <scope>NUCLEOTIDE SEQUENCE</scope>
</reference>
<accession>A0ABN9AWF5</accession>
<sequence length="249" mass="28624">CLKIILNQRRAQWASKIDHHPERKSHGIQTLDSTQKIETDRKMLHSKVKNVVVEEHHNSPNCSRPVAAVAKVEVTDNLPTPYLNNRKVATQLIPIVDTCRIETTLSQLGENKVVNTSRKAAAGHKNIKRRANEDNDVSDFERELMNEKHHRKKKPLDPRHRLRNAKFTAHENLVLVENLIPVFHKLAGNNLATTDPAWKHAAWLKITAAVNSLGVYPRHHEHVKKRFHDIKFALRKKMSDEQQSRRSGV</sequence>
<comment type="caution">
    <text evidence="2">The sequence shown here is derived from an EMBL/GenBank/DDBJ whole genome shotgun (WGS) entry which is preliminary data.</text>
</comment>
<proteinExistence type="predicted"/>
<evidence type="ECO:0000313" key="3">
    <source>
        <dbReference type="Proteomes" id="UP001162483"/>
    </source>
</evidence>
<feature type="non-terminal residue" evidence="2">
    <location>
        <position position="1"/>
    </location>
</feature>
<dbReference type="EMBL" id="CATNWA010000926">
    <property type="protein sequence ID" value="CAI9538570.1"/>
    <property type="molecule type" value="Genomic_DNA"/>
</dbReference>
<name>A0ABN9AWF5_9NEOB</name>
<dbReference type="PANTHER" id="PTHR23098:SF23">
    <property type="entry name" value="MYB-RELATED TRANSCRIPTION FACTOR, PARTNER OF PROFILIN-LIKE ISOFORM X2-RELATED"/>
    <property type="match status" value="1"/>
</dbReference>
<dbReference type="Pfam" id="PF13873">
    <property type="entry name" value="Myb_DNA-bind_5"/>
    <property type="match status" value="1"/>
</dbReference>
<feature type="domain" description="Myb/SANT-like DNA-binding" evidence="1">
    <location>
        <begin position="163"/>
        <end position="239"/>
    </location>
</feature>
<organism evidence="2 3">
    <name type="scientific">Staurois parvus</name>
    <dbReference type="NCBI Taxonomy" id="386267"/>
    <lineage>
        <taxon>Eukaryota</taxon>
        <taxon>Metazoa</taxon>
        <taxon>Chordata</taxon>
        <taxon>Craniata</taxon>
        <taxon>Vertebrata</taxon>
        <taxon>Euteleostomi</taxon>
        <taxon>Amphibia</taxon>
        <taxon>Batrachia</taxon>
        <taxon>Anura</taxon>
        <taxon>Neobatrachia</taxon>
        <taxon>Ranoidea</taxon>
        <taxon>Ranidae</taxon>
        <taxon>Staurois</taxon>
    </lineage>
</organism>
<protein>
    <recommendedName>
        <fullName evidence="1">Myb/SANT-like DNA-binding domain-containing protein</fullName>
    </recommendedName>
</protein>
<dbReference type="InterPro" id="IPR028002">
    <property type="entry name" value="Myb_DNA-bind_5"/>
</dbReference>
<keyword evidence="3" id="KW-1185">Reference proteome</keyword>
<dbReference type="Proteomes" id="UP001162483">
    <property type="component" value="Unassembled WGS sequence"/>
</dbReference>
<evidence type="ECO:0000259" key="1">
    <source>
        <dbReference type="Pfam" id="PF13873"/>
    </source>
</evidence>
<dbReference type="PANTHER" id="PTHR23098">
    <property type="entry name" value="AGAP001331-PA-RELATED"/>
    <property type="match status" value="1"/>
</dbReference>
<gene>
    <name evidence="2" type="ORF">SPARVUS_LOCUS1457866</name>
</gene>